<protein>
    <submittedName>
        <fullName evidence="1">Uncharacterized protein</fullName>
    </submittedName>
</protein>
<feature type="non-terminal residue" evidence="1">
    <location>
        <position position="1"/>
    </location>
</feature>
<comment type="caution">
    <text evidence="1">The sequence shown here is derived from an EMBL/GenBank/DDBJ whole genome shotgun (WGS) entry which is preliminary data.</text>
</comment>
<dbReference type="Proteomes" id="UP000626109">
    <property type="component" value="Unassembled WGS sequence"/>
</dbReference>
<name>A0A813K7G8_POLGL</name>
<sequence length="157" mass="17785">MFSAMKDAQDVAPDEDEVVDLKIGGRRRLTSVQSAYQEEEVLSRGQLYDFLLAERDQVHHCSTLSMTLMVWMFIMLSAWLHYEVESSYLLTSLIRGAVENIEVDHMVSSKNGIPVPKRVNLQNLTSMDEVYTWIGTGLVPMLAHTPESPGVVRSFNH</sequence>
<organism evidence="1 2">
    <name type="scientific">Polarella glacialis</name>
    <name type="common">Dinoflagellate</name>
    <dbReference type="NCBI Taxonomy" id="89957"/>
    <lineage>
        <taxon>Eukaryota</taxon>
        <taxon>Sar</taxon>
        <taxon>Alveolata</taxon>
        <taxon>Dinophyceae</taxon>
        <taxon>Suessiales</taxon>
        <taxon>Suessiaceae</taxon>
        <taxon>Polarella</taxon>
    </lineage>
</organism>
<gene>
    <name evidence="1" type="ORF">PGLA2088_LOCUS31082</name>
</gene>
<evidence type="ECO:0000313" key="2">
    <source>
        <dbReference type="Proteomes" id="UP000626109"/>
    </source>
</evidence>
<evidence type="ECO:0000313" key="1">
    <source>
        <dbReference type="EMBL" id="CAE8699243.1"/>
    </source>
</evidence>
<proteinExistence type="predicted"/>
<dbReference type="EMBL" id="CAJNNW010029156">
    <property type="protein sequence ID" value="CAE8699243.1"/>
    <property type="molecule type" value="Genomic_DNA"/>
</dbReference>
<accession>A0A813K7G8</accession>
<reference evidence="1" key="1">
    <citation type="submission" date="2021-02" db="EMBL/GenBank/DDBJ databases">
        <authorList>
            <person name="Dougan E. K."/>
            <person name="Rhodes N."/>
            <person name="Thang M."/>
            <person name="Chan C."/>
        </authorList>
    </citation>
    <scope>NUCLEOTIDE SEQUENCE</scope>
</reference>
<dbReference type="AlphaFoldDB" id="A0A813K7G8"/>